<dbReference type="EMBL" id="BQKY01000014">
    <property type="protein sequence ID" value="GJN93517.1"/>
    <property type="molecule type" value="Genomic_DNA"/>
</dbReference>
<feature type="transmembrane region" description="Helical" evidence="10">
    <location>
        <begin position="174"/>
        <end position="195"/>
    </location>
</feature>
<dbReference type="AlphaFoldDB" id="A0AAV5GWW9"/>
<sequence length="607" mass="67239">MSTSPRRSLVRLRLVALVVRLVNACLSRAFFQPDEYWQALEPAHRWVWGYGWETWEWRSDTAGAGRAWSDWNGLKRLLVEGGPGGIRSPLAVLPTAAVYWVLKASGWDTSTCLALAPRLLQAVIASTADIAVYRLASRILGTAYAPAAFFASLTSFFNLHTSTRTLSNSTETRLYIKTCVMIWLVLGSQLLLGAVERRTAVMASTIGVGIVAALSCLALDTAFYGTPTFTPLRFLHVNVFRSVSLFYGANASHFYLTQGLPILLLTQLPFFLDGLVLSFRRATRPPMLDTDATGGLRTALGLTVLAYSLLAHKEWRFLHPLLPIMHLFVAFSLVHRFSDRSTGSGPRASPGYTAALRFRPVHALILLASLPPALYLTAFHGLGQTRVTSYLHAILSAASHDAAPSTSVGFLMPCHSTPWQASMHAPRVERQEGDEEDSERTWFLTCEPPVLGQDPTTYLDQSDYFYASPCTYLTSRFPPGPVDPSFPPSPPLAPARLSTTEGHDLGWRHTWPERFVLFSSLLDERCSGGNVNDERTVGTLLRAKGYVEERRFWNTIGGWHEDARRRGDVRVLRWVGDGDEVIRVEEKGGKGRVREDAVGAGAQKYEL</sequence>
<gene>
    <name evidence="12" type="ORF">Rhopal_006574-T1</name>
</gene>
<keyword evidence="3 10" id="KW-0328">Glycosyltransferase</keyword>
<evidence type="ECO:0000256" key="7">
    <source>
        <dbReference type="ARBA" id="ARBA00022989"/>
    </source>
</evidence>
<keyword evidence="7 10" id="KW-1133">Transmembrane helix</keyword>
<evidence type="ECO:0000256" key="9">
    <source>
        <dbReference type="ARBA" id="ARBA00024708"/>
    </source>
</evidence>
<dbReference type="PANTHER" id="PTHR22760:SF4">
    <property type="entry name" value="GPI MANNOSYLTRANSFERASE 3"/>
    <property type="match status" value="1"/>
</dbReference>
<feature type="transmembrane region" description="Helical" evidence="10">
    <location>
        <begin position="262"/>
        <end position="282"/>
    </location>
</feature>
<name>A0AAV5GWW9_9BASI</name>
<feature type="transmembrane region" description="Helical" evidence="10">
    <location>
        <begin position="201"/>
        <end position="223"/>
    </location>
</feature>
<keyword evidence="4" id="KW-0808">Transferase</keyword>
<dbReference type="GO" id="GO:0006506">
    <property type="term" value="P:GPI anchor biosynthetic process"/>
    <property type="evidence" value="ECO:0007669"/>
    <property type="project" value="TreeGrafter"/>
</dbReference>
<dbReference type="GO" id="GO:0005789">
    <property type="term" value="C:endoplasmic reticulum membrane"/>
    <property type="evidence" value="ECO:0007669"/>
    <property type="project" value="UniProtKB-SubCell"/>
</dbReference>
<evidence type="ECO:0000256" key="3">
    <source>
        <dbReference type="ARBA" id="ARBA00022676"/>
    </source>
</evidence>
<comment type="function">
    <text evidence="9">Mannosyltransferase involved in glycosylphosphatidylinositol-anchor biosynthesis. Transfers the third mannose to Man2-GlcN-acyl-PI during GPI precursor assembly.</text>
</comment>
<evidence type="ECO:0000256" key="6">
    <source>
        <dbReference type="ARBA" id="ARBA00022824"/>
    </source>
</evidence>
<evidence type="ECO:0000256" key="4">
    <source>
        <dbReference type="ARBA" id="ARBA00022679"/>
    </source>
</evidence>
<keyword evidence="8 10" id="KW-0472">Membrane</keyword>
<evidence type="ECO:0000256" key="5">
    <source>
        <dbReference type="ARBA" id="ARBA00022692"/>
    </source>
</evidence>
<dbReference type="EC" id="2.4.1.-" evidence="10"/>
<evidence type="ECO:0000256" key="8">
    <source>
        <dbReference type="ARBA" id="ARBA00023136"/>
    </source>
</evidence>
<feature type="signal peptide" evidence="11">
    <location>
        <begin position="1"/>
        <end position="24"/>
    </location>
</feature>
<feature type="chain" id="PRO_5043316002" description="Mannosyltransferase" evidence="11">
    <location>
        <begin position="25"/>
        <end position="607"/>
    </location>
</feature>
<comment type="caution">
    <text evidence="10">Lacks conserved residue(s) required for the propagation of feature annotation.</text>
</comment>
<keyword evidence="13" id="KW-1185">Reference proteome</keyword>
<dbReference type="Proteomes" id="UP001342314">
    <property type="component" value="Unassembled WGS sequence"/>
</dbReference>
<comment type="similarity">
    <text evidence="2">Belongs to the glycosyltransferase 22 family. PIGB subfamily.</text>
</comment>
<comment type="caution">
    <text evidence="12">The sequence shown here is derived from an EMBL/GenBank/DDBJ whole genome shotgun (WGS) entry which is preliminary data.</text>
</comment>
<keyword evidence="5 10" id="KW-0812">Transmembrane</keyword>
<evidence type="ECO:0000256" key="10">
    <source>
        <dbReference type="RuleBase" id="RU363075"/>
    </source>
</evidence>
<reference evidence="12 13" key="1">
    <citation type="submission" date="2021-12" db="EMBL/GenBank/DDBJ databases">
        <title>High titer production of polyol ester of fatty acids by Rhodotorula paludigena BS15 towards product separation-free biomass refinery.</title>
        <authorList>
            <person name="Mano J."/>
            <person name="Ono H."/>
            <person name="Tanaka T."/>
            <person name="Naito K."/>
            <person name="Sushida H."/>
            <person name="Ike M."/>
            <person name="Tokuyasu K."/>
            <person name="Kitaoka M."/>
        </authorList>
    </citation>
    <scope>NUCLEOTIDE SEQUENCE [LARGE SCALE GENOMIC DNA]</scope>
    <source>
        <strain evidence="12 13">BS15</strain>
    </source>
</reference>
<comment type="subcellular location">
    <subcellularLocation>
        <location evidence="1 10">Endoplasmic reticulum membrane</location>
        <topology evidence="1 10">Multi-pass membrane protein</topology>
    </subcellularLocation>
</comment>
<feature type="transmembrane region" description="Helical" evidence="10">
    <location>
        <begin position="143"/>
        <end position="162"/>
    </location>
</feature>
<accession>A0AAV5GWW9</accession>
<dbReference type="PANTHER" id="PTHR22760">
    <property type="entry name" value="GLYCOSYLTRANSFERASE"/>
    <property type="match status" value="1"/>
</dbReference>
<evidence type="ECO:0000313" key="13">
    <source>
        <dbReference type="Proteomes" id="UP001342314"/>
    </source>
</evidence>
<evidence type="ECO:0000256" key="2">
    <source>
        <dbReference type="ARBA" id="ARBA00006065"/>
    </source>
</evidence>
<keyword evidence="11" id="KW-0732">Signal</keyword>
<organism evidence="12 13">
    <name type="scientific">Rhodotorula paludigena</name>
    <dbReference type="NCBI Taxonomy" id="86838"/>
    <lineage>
        <taxon>Eukaryota</taxon>
        <taxon>Fungi</taxon>
        <taxon>Dikarya</taxon>
        <taxon>Basidiomycota</taxon>
        <taxon>Pucciniomycotina</taxon>
        <taxon>Microbotryomycetes</taxon>
        <taxon>Sporidiobolales</taxon>
        <taxon>Sporidiobolaceae</taxon>
        <taxon>Rhodotorula</taxon>
    </lineage>
</organism>
<evidence type="ECO:0000256" key="11">
    <source>
        <dbReference type="SAM" id="SignalP"/>
    </source>
</evidence>
<keyword evidence="6 10" id="KW-0256">Endoplasmic reticulum</keyword>
<evidence type="ECO:0000256" key="1">
    <source>
        <dbReference type="ARBA" id="ARBA00004477"/>
    </source>
</evidence>
<dbReference type="Pfam" id="PF03901">
    <property type="entry name" value="Glyco_transf_22"/>
    <property type="match status" value="2"/>
</dbReference>
<proteinExistence type="inferred from homology"/>
<protein>
    <recommendedName>
        <fullName evidence="10">Mannosyltransferase</fullName>
        <ecNumber evidence="10">2.4.1.-</ecNumber>
    </recommendedName>
</protein>
<dbReference type="InterPro" id="IPR005599">
    <property type="entry name" value="GPI_mannosylTrfase"/>
</dbReference>
<evidence type="ECO:0000313" key="12">
    <source>
        <dbReference type="EMBL" id="GJN93517.1"/>
    </source>
</evidence>
<dbReference type="GO" id="GO:0000026">
    <property type="term" value="F:alpha-1,2-mannosyltransferase activity"/>
    <property type="evidence" value="ECO:0007669"/>
    <property type="project" value="TreeGrafter"/>
</dbReference>